<dbReference type="SUPFAM" id="SSF53335">
    <property type="entry name" value="S-adenosyl-L-methionine-dependent methyltransferases"/>
    <property type="match status" value="1"/>
</dbReference>
<feature type="domain" description="Methyltransferase" evidence="2">
    <location>
        <begin position="40"/>
        <end position="135"/>
    </location>
</feature>
<evidence type="ECO:0000313" key="4">
    <source>
        <dbReference type="Proteomes" id="UP000027822"/>
    </source>
</evidence>
<sequence>MRYEQFALLYDELMNDVPYDKWVEFTKQSLTQAGMNEAKILDVACGTGNVTLPLVQEGYDVVGVDLSEEMLTVAQQKLGEEGHMIPFYQQDMRELDVPGEFDCVAIFCDSLNYLLQEDHIKETFRRVYHHLHTDGLFLFDIHSLYKIHHVFQNETYTINGDEIALIWNCFPGEEPNSVEHDLTFFVKDDEDDMYHRFDELHVQRGYSVEDITKWLEESGFTILRVTGDFERAEVTEQTERIFFMAKKTL</sequence>
<gene>
    <name evidence="3" type="ORF">BAMA_21985</name>
</gene>
<evidence type="ECO:0000256" key="1">
    <source>
        <dbReference type="ARBA" id="ARBA00022679"/>
    </source>
</evidence>
<dbReference type="PANTHER" id="PTHR43861">
    <property type="entry name" value="TRANS-ACONITATE 2-METHYLTRANSFERASE-RELATED"/>
    <property type="match status" value="1"/>
</dbReference>
<reference evidence="3 4" key="1">
    <citation type="submission" date="2014-06" db="EMBL/GenBank/DDBJ databases">
        <title>Draft genome sequence of Bacillus manliponensis JCM 15802 (MCCC 1A00708).</title>
        <authorList>
            <person name="Lai Q."/>
            <person name="Liu Y."/>
            <person name="Shao Z."/>
        </authorList>
    </citation>
    <scope>NUCLEOTIDE SEQUENCE [LARGE SCALE GENOMIC DNA]</scope>
    <source>
        <strain evidence="3 4">JCM 15802</strain>
    </source>
</reference>
<dbReference type="GO" id="GO:0032259">
    <property type="term" value="P:methylation"/>
    <property type="evidence" value="ECO:0007669"/>
    <property type="project" value="UniProtKB-KW"/>
</dbReference>
<accession>A0A073JZ62</accession>
<evidence type="ECO:0000313" key="3">
    <source>
        <dbReference type="EMBL" id="KEK19467.1"/>
    </source>
</evidence>
<dbReference type="eggNOG" id="COG2226">
    <property type="taxonomic scope" value="Bacteria"/>
</dbReference>
<keyword evidence="1 3" id="KW-0808">Transferase</keyword>
<dbReference type="InterPro" id="IPR029063">
    <property type="entry name" value="SAM-dependent_MTases_sf"/>
</dbReference>
<dbReference type="Proteomes" id="UP000027822">
    <property type="component" value="Unassembled WGS sequence"/>
</dbReference>
<organism evidence="3 4">
    <name type="scientific">Bacillus manliponensis</name>
    <dbReference type="NCBI Taxonomy" id="574376"/>
    <lineage>
        <taxon>Bacteria</taxon>
        <taxon>Bacillati</taxon>
        <taxon>Bacillota</taxon>
        <taxon>Bacilli</taxon>
        <taxon>Bacillales</taxon>
        <taxon>Bacillaceae</taxon>
        <taxon>Bacillus</taxon>
        <taxon>Bacillus cereus group</taxon>
    </lineage>
</organism>
<keyword evidence="3" id="KW-0489">Methyltransferase</keyword>
<proteinExistence type="predicted"/>
<dbReference type="STRING" id="574376.BAMA_21985"/>
<dbReference type="Pfam" id="PF13649">
    <property type="entry name" value="Methyltransf_25"/>
    <property type="match status" value="1"/>
</dbReference>
<dbReference type="GO" id="GO:0008168">
    <property type="term" value="F:methyltransferase activity"/>
    <property type="evidence" value="ECO:0007669"/>
    <property type="project" value="UniProtKB-KW"/>
</dbReference>
<dbReference type="OrthoDB" id="9811589at2"/>
<evidence type="ECO:0000259" key="2">
    <source>
        <dbReference type="Pfam" id="PF13649"/>
    </source>
</evidence>
<dbReference type="RefSeq" id="WP_034638770.1">
    <property type="nucleotide sequence ID" value="NZ_CBCSJC010000005.1"/>
</dbReference>
<dbReference type="Gene3D" id="2.20.25.110">
    <property type="entry name" value="S-adenosyl-L-methionine-dependent methyltransferases"/>
    <property type="match status" value="1"/>
</dbReference>
<dbReference type="CDD" id="cd02440">
    <property type="entry name" value="AdoMet_MTases"/>
    <property type="match status" value="1"/>
</dbReference>
<dbReference type="InterPro" id="IPR041698">
    <property type="entry name" value="Methyltransf_25"/>
</dbReference>
<dbReference type="AlphaFoldDB" id="A0A073JZ62"/>
<keyword evidence="4" id="KW-1185">Reference proteome</keyword>
<comment type="caution">
    <text evidence="3">The sequence shown here is derived from an EMBL/GenBank/DDBJ whole genome shotgun (WGS) entry which is preliminary data.</text>
</comment>
<dbReference type="EMBL" id="JOTN01000007">
    <property type="protein sequence ID" value="KEK19467.1"/>
    <property type="molecule type" value="Genomic_DNA"/>
</dbReference>
<name>A0A073JZ62_9BACI</name>
<protein>
    <submittedName>
        <fullName evidence="3">Methyltransferase</fullName>
    </submittedName>
</protein>
<dbReference type="Gene3D" id="3.40.50.150">
    <property type="entry name" value="Vaccinia Virus protein VP39"/>
    <property type="match status" value="1"/>
</dbReference>